<dbReference type="EMBL" id="MHBW01000003">
    <property type="protein sequence ID" value="OGY09917.1"/>
    <property type="molecule type" value="Genomic_DNA"/>
</dbReference>
<evidence type="ECO:0000313" key="3">
    <source>
        <dbReference type="Proteomes" id="UP000177967"/>
    </source>
</evidence>
<dbReference type="Proteomes" id="UP000177967">
    <property type="component" value="Unassembled WGS sequence"/>
</dbReference>
<dbReference type="AlphaFoldDB" id="A0A1G1V3I5"/>
<keyword evidence="1" id="KW-0812">Transmembrane</keyword>
<evidence type="ECO:0000256" key="1">
    <source>
        <dbReference type="SAM" id="Phobius"/>
    </source>
</evidence>
<keyword evidence="1" id="KW-0472">Membrane</keyword>
<sequence>MSNGDLGLPTYKEIWKLADGSTTSAPVYRGFVEIVSFISIPALIVVMGDDYMLGRGVVDHLKVTFDRGKKVVVEL</sequence>
<organism evidence="2 3">
    <name type="scientific">Candidatus Blackburnbacteria bacterium RIFCSPHIGHO2_01_FULL_43_15b</name>
    <dbReference type="NCBI Taxonomy" id="1797513"/>
    <lineage>
        <taxon>Bacteria</taxon>
        <taxon>Candidatus Blackburniibacteriota</taxon>
    </lineage>
</organism>
<protein>
    <submittedName>
        <fullName evidence="2">Uncharacterized protein</fullName>
    </submittedName>
</protein>
<reference evidence="2 3" key="1">
    <citation type="journal article" date="2016" name="Nat. Commun.">
        <title>Thousands of microbial genomes shed light on interconnected biogeochemical processes in an aquifer system.</title>
        <authorList>
            <person name="Anantharaman K."/>
            <person name="Brown C.T."/>
            <person name="Hug L.A."/>
            <person name="Sharon I."/>
            <person name="Castelle C.J."/>
            <person name="Probst A.J."/>
            <person name="Thomas B.C."/>
            <person name="Singh A."/>
            <person name="Wilkins M.J."/>
            <person name="Karaoz U."/>
            <person name="Brodie E.L."/>
            <person name="Williams K.H."/>
            <person name="Hubbard S.S."/>
            <person name="Banfield J.F."/>
        </authorList>
    </citation>
    <scope>NUCLEOTIDE SEQUENCE [LARGE SCALE GENOMIC DNA]</scope>
</reference>
<name>A0A1G1V3I5_9BACT</name>
<feature type="transmembrane region" description="Helical" evidence="1">
    <location>
        <begin position="27"/>
        <end position="46"/>
    </location>
</feature>
<accession>A0A1G1V3I5</accession>
<gene>
    <name evidence="2" type="ORF">A2782_04415</name>
</gene>
<proteinExistence type="predicted"/>
<evidence type="ECO:0000313" key="2">
    <source>
        <dbReference type="EMBL" id="OGY09917.1"/>
    </source>
</evidence>
<comment type="caution">
    <text evidence="2">The sequence shown here is derived from an EMBL/GenBank/DDBJ whole genome shotgun (WGS) entry which is preliminary data.</text>
</comment>
<keyword evidence="1" id="KW-1133">Transmembrane helix</keyword>